<evidence type="ECO:0000256" key="4">
    <source>
        <dbReference type="ARBA" id="ARBA00022695"/>
    </source>
</evidence>
<dbReference type="Pfam" id="PF13385">
    <property type="entry name" value="Laminin_G_3"/>
    <property type="match status" value="1"/>
</dbReference>
<keyword evidence="6" id="KW-0521">NADP</keyword>
<name>A0A819PV67_9BILA</name>
<dbReference type="EMBL" id="CAJOBB010003096">
    <property type="protein sequence ID" value="CAF4020103.1"/>
    <property type="molecule type" value="Genomic_DNA"/>
</dbReference>
<dbReference type="Gene3D" id="2.60.120.200">
    <property type="match status" value="1"/>
</dbReference>
<gene>
    <name evidence="7" type="ORF">KXQ929_LOCUS29624</name>
</gene>
<organism evidence="7 8">
    <name type="scientific">Adineta steineri</name>
    <dbReference type="NCBI Taxonomy" id="433720"/>
    <lineage>
        <taxon>Eukaryota</taxon>
        <taxon>Metazoa</taxon>
        <taxon>Spiralia</taxon>
        <taxon>Gnathifera</taxon>
        <taxon>Rotifera</taxon>
        <taxon>Eurotatoria</taxon>
        <taxon>Bdelloidea</taxon>
        <taxon>Adinetida</taxon>
        <taxon>Adinetidae</taxon>
        <taxon>Adineta</taxon>
    </lineage>
</organism>
<dbReference type="Proteomes" id="UP000663868">
    <property type="component" value="Unassembled WGS sequence"/>
</dbReference>
<dbReference type="Gene3D" id="3.90.176.10">
    <property type="entry name" value="Toxin ADP-ribosyltransferase, Chain A, domain 1"/>
    <property type="match status" value="1"/>
</dbReference>
<keyword evidence="4" id="KW-0548">Nucleotidyltransferase</keyword>
<dbReference type="EC" id="2.4.2.31" evidence="6"/>
<keyword evidence="2 6" id="KW-0328">Glycosyltransferase</keyword>
<comment type="catalytic activity">
    <reaction evidence="5 6">
        <text>L-arginyl-[protein] + NAD(+) = N(omega)-(ADP-D-ribosyl)-L-arginyl-[protein] + nicotinamide + H(+)</text>
        <dbReference type="Rhea" id="RHEA:19149"/>
        <dbReference type="Rhea" id="RHEA-COMP:10532"/>
        <dbReference type="Rhea" id="RHEA-COMP:15087"/>
        <dbReference type="ChEBI" id="CHEBI:15378"/>
        <dbReference type="ChEBI" id="CHEBI:17154"/>
        <dbReference type="ChEBI" id="CHEBI:29965"/>
        <dbReference type="ChEBI" id="CHEBI:57540"/>
        <dbReference type="ChEBI" id="CHEBI:142554"/>
        <dbReference type="EC" id="2.4.2.31"/>
    </reaction>
</comment>
<dbReference type="InterPro" id="IPR000768">
    <property type="entry name" value="ART"/>
</dbReference>
<dbReference type="SUPFAM" id="SSF49899">
    <property type="entry name" value="Concanavalin A-like lectins/glucanases"/>
    <property type="match status" value="1"/>
</dbReference>
<dbReference type="SUPFAM" id="SSF56399">
    <property type="entry name" value="ADP-ribosylation"/>
    <property type="match status" value="1"/>
</dbReference>
<dbReference type="GO" id="GO:0016779">
    <property type="term" value="F:nucleotidyltransferase activity"/>
    <property type="evidence" value="ECO:0007669"/>
    <property type="project" value="UniProtKB-KW"/>
</dbReference>
<accession>A0A819PV67</accession>
<dbReference type="Pfam" id="PF01129">
    <property type="entry name" value="ART"/>
    <property type="match status" value="1"/>
</dbReference>
<dbReference type="AlphaFoldDB" id="A0A819PV67"/>
<keyword evidence="6" id="KW-0520">NAD</keyword>
<dbReference type="InterPro" id="IPR013320">
    <property type="entry name" value="ConA-like_dom_sf"/>
</dbReference>
<comment type="similarity">
    <text evidence="1 6">Belongs to the Arg-specific ADP-ribosyltransferase family.</text>
</comment>
<evidence type="ECO:0000313" key="8">
    <source>
        <dbReference type="Proteomes" id="UP000663868"/>
    </source>
</evidence>
<evidence type="ECO:0000256" key="5">
    <source>
        <dbReference type="ARBA" id="ARBA00047597"/>
    </source>
</evidence>
<evidence type="ECO:0000256" key="2">
    <source>
        <dbReference type="ARBA" id="ARBA00022676"/>
    </source>
</evidence>
<reference evidence="7" key="1">
    <citation type="submission" date="2021-02" db="EMBL/GenBank/DDBJ databases">
        <authorList>
            <person name="Nowell W R."/>
        </authorList>
    </citation>
    <scope>NUCLEOTIDE SEQUENCE</scope>
</reference>
<protein>
    <recommendedName>
        <fullName evidence="6">NAD(P)(+)--arginine ADP-ribosyltransferase</fullName>
        <ecNumber evidence="6">2.4.2.31</ecNumber>
    </recommendedName>
    <alternativeName>
        <fullName evidence="6">Mono(ADP-ribosyl)transferase</fullName>
    </alternativeName>
</protein>
<sequence length="523" mass="60713">MSFSFEVNPRLLVDIRHEPKQILEPISGYEQEPLLSLEEACQSLENILGMELNLYITVAKLNSQEPKDGLTQDESASIYLYTMEWNETENSLYAILNQILRTADRSKLQPWFKYLKLFFTALFKLPFTDYHTVWRGVSDDLSGLYREGDELTWWSLSSGTSSIDVLESPMYLGKVDTRIIFSIQTKNGKLIRAHSHLQNDDEILLLPGIFLKVTGSLNLTNGIHVIYLREIAPPSSRLAEPLDLRHSSSTQQFLFVANNYSTGGISKHQLIGWWKFDDINNIGFDSSGVLGDRYHVFGQPTIEDCFLGKCAVFDGRSFIDLPVNDKSEYQTDVYSVSVWFWADLSAWTRDQREGGWRTAIGSWHDWYPTNHAWLHLGFHVDMNISNQVMISAAQYVFNCQDSQKIEPCRWYHVVVRVNRNRQELWVNGEQVSNADMTRAYLRHEVREPYRKNWDDSQWHMQKMHLPNILCLGSKSSQHHNPWIGKIADVSIWRRWLKPFEIRALYQQHVSIDKVKLGSFVHGK</sequence>
<evidence type="ECO:0000256" key="1">
    <source>
        <dbReference type="ARBA" id="ARBA00009558"/>
    </source>
</evidence>
<keyword evidence="3 6" id="KW-0808">Transferase</keyword>
<evidence type="ECO:0000256" key="6">
    <source>
        <dbReference type="RuleBase" id="RU361228"/>
    </source>
</evidence>
<evidence type="ECO:0000256" key="3">
    <source>
        <dbReference type="ARBA" id="ARBA00022679"/>
    </source>
</evidence>
<dbReference type="PROSITE" id="PS51996">
    <property type="entry name" value="TR_MART"/>
    <property type="match status" value="1"/>
</dbReference>
<evidence type="ECO:0000313" key="7">
    <source>
        <dbReference type="EMBL" id="CAF4020103.1"/>
    </source>
</evidence>
<proteinExistence type="inferred from homology"/>
<dbReference type="GO" id="GO:0106274">
    <property type="term" value="F:NAD+-protein-arginine ADP-ribosyltransferase activity"/>
    <property type="evidence" value="ECO:0007669"/>
    <property type="project" value="UniProtKB-EC"/>
</dbReference>
<comment type="caution">
    <text evidence="7">The sequence shown here is derived from an EMBL/GenBank/DDBJ whole genome shotgun (WGS) entry which is preliminary data.</text>
</comment>